<evidence type="ECO:0000313" key="3">
    <source>
        <dbReference type="Proteomes" id="UP000011682"/>
    </source>
</evidence>
<keyword evidence="3" id="KW-1185">Reference proteome</keyword>
<reference evidence="2" key="1">
    <citation type="submission" date="2013-05" db="EMBL/GenBank/DDBJ databases">
        <title>Genome assembly of Cystobacter fuscus DSM 2262.</title>
        <authorList>
            <person name="Sharma G."/>
            <person name="Khatri I."/>
            <person name="Kaur C."/>
            <person name="Mayilraj S."/>
            <person name="Subramanian S."/>
        </authorList>
    </citation>
    <scope>NUCLEOTIDE SEQUENCE [LARGE SCALE GENOMIC DNA]</scope>
    <source>
        <strain evidence="2">DSM 2262</strain>
    </source>
</reference>
<sequence length="147" mass="14776">MALMKTPLQDNHDGTRGGCLMKKQILMLSLCGLMGFLGAGCGGATEEPAPQASEQSPAGGQPEAVPPADDSQGASTAGEDGGVTAMAKNCQTTCTGHNSSGATCGVVGFGSTTFLGGCTKACRFARQDADTKAQTNGCFIESCNDQC</sequence>
<dbReference type="AlphaFoldDB" id="S9PPU6"/>
<feature type="region of interest" description="Disordered" evidence="1">
    <location>
        <begin position="44"/>
        <end position="80"/>
    </location>
</feature>
<organism evidence="2 3">
    <name type="scientific">Cystobacter fuscus (strain ATCC 25194 / DSM 2262 / NBRC 100088 / M29)</name>
    <dbReference type="NCBI Taxonomy" id="1242864"/>
    <lineage>
        <taxon>Bacteria</taxon>
        <taxon>Pseudomonadati</taxon>
        <taxon>Myxococcota</taxon>
        <taxon>Myxococcia</taxon>
        <taxon>Myxococcales</taxon>
        <taxon>Cystobacterineae</taxon>
        <taxon>Archangiaceae</taxon>
        <taxon>Cystobacter</taxon>
    </lineage>
</organism>
<dbReference type="EMBL" id="ANAH02000003">
    <property type="protein sequence ID" value="EPX64497.1"/>
    <property type="molecule type" value="Genomic_DNA"/>
</dbReference>
<evidence type="ECO:0000313" key="2">
    <source>
        <dbReference type="EMBL" id="EPX64497.1"/>
    </source>
</evidence>
<gene>
    <name evidence="2" type="ORF">D187_004586</name>
</gene>
<comment type="caution">
    <text evidence="2">The sequence shown here is derived from an EMBL/GenBank/DDBJ whole genome shotgun (WGS) entry which is preliminary data.</text>
</comment>
<accession>S9PPU6</accession>
<protein>
    <submittedName>
        <fullName evidence="2">Uncharacterized protein</fullName>
    </submittedName>
</protein>
<proteinExistence type="predicted"/>
<evidence type="ECO:0000256" key="1">
    <source>
        <dbReference type="SAM" id="MobiDB-lite"/>
    </source>
</evidence>
<dbReference type="Proteomes" id="UP000011682">
    <property type="component" value="Unassembled WGS sequence"/>
</dbReference>
<name>S9PPU6_CYSF2</name>